<keyword evidence="1" id="KW-0812">Transmembrane</keyword>
<keyword evidence="1" id="KW-0472">Membrane</keyword>
<feature type="transmembrane region" description="Helical" evidence="1">
    <location>
        <begin position="12"/>
        <end position="31"/>
    </location>
</feature>
<gene>
    <name evidence="2" type="ORF">BHS01_04460</name>
</gene>
<evidence type="ECO:0000256" key="1">
    <source>
        <dbReference type="SAM" id="Phobius"/>
    </source>
</evidence>
<keyword evidence="1" id="KW-1133">Transmembrane helix</keyword>
<reference evidence="2 3" key="1">
    <citation type="submission" date="2016-09" db="EMBL/GenBank/DDBJ databases">
        <title>Lactic acid bacteria from MAP meat Genome sequencing and assembly.</title>
        <authorList>
            <person name="Behr J."/>
            <person name="Hilgarth M."/>
            <person name="Vogel R.F."/>
        </authorList>
    </citation>
    <scope>NUCLEOTIDE SEQUENCE [LARGE SCALE GENOMIC DNA]</scope>
    <source>
        <strain evidence="2 3">TMW21615</strain>
    </source>
</reference>
<accession>A0A7L4WBX9</accession>
<sequence>MIEVAMEIDKQKIYSTMPFLIICDILLFIISNHQFDGRKFVEMMIYFFLIMLLTMNSNMVNKTLYPKRIKYKQKNIADTLLLFVIAIMIWCDVQFYFIYLIVLTSFTTGFCIKVFKMKN</sequence>
<dbReference type="Proteomes" id="UP000516280">
    <property type="component" value="Chromosome"/>
</dbReference>
<proteinExistence type="predicted"/>
<evidence type="ECO:0000313" key="3">
    <source>
        <dbReference type="Proteomes" id="UP000516280"/>
    </source>
</evidence>
<evidence type="ECO:0000313" key="2">
    <source>
        <dbReference type="EMBL" id="QDJ27826.1"/>
    </source>
</evidence>
<feature type="transmembrane region" description="Helical" evidence="1">
    <location>
        <begin position="43"/>
        <end position="61"/>
    </location>
</feature>
<organism evidence="2 3">
    <name type="scientific">Pseudolactococcus paracarnosus</name>
    <dbReference type="NCBI Taxonomy" id="2749962"/>
    <lineage>
        <taxon>Bacteria</taxon>
        <taxon>Bacillati</taxon>
        <taxon>Bacillota</taxon>
        <taxon>Bacilli</taxon>
        <taxon>Lactobacillales</taxon>
        <taxon>Streptococcaceae</taxon>
        <taxon>Pseudolactococcus</taxon>
    </lineage>
</organism>
<dbReference type="EMBL" id="CP017195">
    <property type="protein sequence ID" value="QDJ27826.1"/>
    <property type="molecule type" value="Genomic_DNA"/>
</dbReference>
<name>A0A7L4WBX9_9LACT</name>
<dbReference type="AlphaFoldDB" id="A0A7L4WBX9"/>
<dbReference type="KEGG" id="lpaa:BHS01_04460"/>
<protein>
    <submittedName>
        <fullName evidence="2">Uncharacterized protein</fullName>
    </submittedName>
</protein>